<dbReference type="InterPro" id="IPR027417">
    <property type="entry name" value="P-loop_NTPase"/>
</dbReference>
<evidence type="ECO:0000256" key="1">
    <source>
        <dbReference type="ARBA" id="ARBA00004202"/>
    </source>
</evidence>
<evidence type="ECO:0000313" key="11">
    <source>
        <dbReference type="Proteomes" id="UP000824128"/>
    </source>
</evidence>
<dbReference type="InterPro" id="IPR003439">
    <property type="entry name" value="ABC_transporter-like_ATP-bd"/>
</dbReference>
<evidence type="ECO:0000256" key="6">
    <source>
        <dbReference type="ARBA" id="ARBA00022840"/>
    </source>
</evidence>
<comment type="subcellular location">
    <subcellularLocation>
        <location evidence="1">Cell membrane</location>
        <topology evidence="1">Peripheral membrane protein</topology>
    </subcellularLocation>
</comment>
<keyword evidence="8" id="KW-0472">Membrane</keyword>
<keyword evidence="3" id="KW-1003">Cell membrane</keyword>
<dbReference type="PROSITE" id="PS00211">
    <property type="entry name" value="ABC_TRANSPORTER_1"/>
    <property type="match status" value="2"/>
</dbReference>
<dbReference type="InterPro" id="IPR017871">
    <property type="entry name" value="ABC_transporter-like_CS"/>
</dbReference>
<dbReference type="GO" id="GO:0005524">
    <property type="term" value="F:ATP binding"/>
    <property type="evidence" value="ECO:0007669"/>
    <property type="project" value="UniProtKB-KW"/>
</dbReference>
<keyword evidence="4" id="KW-0677">Repeat</keyword>
<reference evidence="10" key="2">
    <citation type="journal article" date="2021" name="PeerJ">
        <title>Extensive microbial diversity within the chicken gut microbiome revealed by metagenomics and culture.</title>
        <authorList>
            <person name="Gilroy R."/>
            <person name="Ravi A."/>
            <person name="Getino M."/>
            <person name="Pursley I."/>
            <person name="Horton D.L."/>
            <person name="Alikhan N.F."/>
            <person name="Baker D."/>
            <person name="Gharbi K."/>
            <person name="Hall N."/>
            <person name="Watson M."/>
            <person name="Adriaenssens E.M."/>
            <person name="Foster-Nyarko E."/>
            <person name="Jarju S."/>
            <person name="Secka A."/>
            <person name="Antonio M."/>
            <person name="Oren A."/>
            <person name="Chaudhuri R.R."/>
            <person name="La Ragione R."/>
            <person name="Hildebrand F."/>
            <person name="Pallen M.J."/>
        </authorList>
    </citation>
    <scope>NUCLEOTIDE SEQUENCE</scope>
    <source>
        <strain evidence="10">ChiGjej2B2-16831</strain>
    </source>
</reference>
<organism evidence="10 11">
    <name type="scientific">Candidatus Aphodomorpha intestinavium</name>
    <dbReference type="NCBI Taxonomy" id="2840672"/>
    <lineage>
        <taxon>Bacteria</taxon>
        <taxon>Bacillati</taxon>
        <taxon>Bacillota</taxon>
        <taxon>Clostridia</taxon>
        <taxon>Eubacteriales</taxon>
        <taxon>Candidatus Aphodomorpha</taxon>
    </lineage>
</organism>
<dbReference type="SUPFAM" id="SSF52540">
    <property type="entry name" value="P-loop containing nucleoside triphosphate hydrolases"/>
    <property type="match status" value="2"/>
</dbReference>
<name>A0A9D1N1Y5_9FIRM</name>
<dbReference type="EMBL" id="DVNZ01000013">
    <property type="protein sequence ID" value="HIU93585.1"/>
    <property type="molecule type" value="Genomic_DNA"/>
</dbReference>
<dbReference type="Gene3D" id="3.40.50.300">
    <property type="entry name" value="P-loop containing nucleotide triphosphate hydrolases"/>
    <property type="match status" value="2"/>
</dbReference>
<dbReference type="FunFam" id="3.40.50.300:FF:000127">
    <property type="entry name" value="Ribose import ATP-binding protein RbsA"/>
    <property type="match status" value="1"/>
</dbReference>
<protein>
    <submittedName>
        <fullName evidence="10">ABC transporter ATP-binding protein</fullName>
    </submittedName>
</protein>
<dbReference type="InterPro" id="IPR050107">
    <property type="entry name" value="ABC_carbohydrate_import_ATPase"/>
</dbReference>
<dbReference type="CDD" id="cd03215">
    <property type="entry name" value="ABC_Carb_Monos_II"/>
    <property type="match status" value="1"/>
</dbReference>
<comment type="caution">
    <text evidence="10">The sequence shown here is derived from an EMBL/GenBank/DDBJ whole genome shotgun (WGS) entry which is preliminary data.</text>
</comment>
<keyword evidence="5" id="KW-0547">Nucleotide-binding</keyword>
<dbReference type="PANTHER" id="PTHR43790">
    <property type="entry name" value="CARBOHYDRATE TRANSPORT ATP-BINDING PROTEIN MG119-RELATED"/>
    <property type="match status" value="1"/>
</dbReference>
<evidence type="ECO:0000256" key="3">
    <source>
        <dbReference type="ARBA" id="ARBA00022475"/>
    </source>
</evidence>
<evidence type="ECO:0000256" key="7">
    <source>
        <dbReference type="ARBA" id="ARBA00022967"/>
    </source>
</evidence>
<accession>A0A9D1N1Y5</accession>
<keyword evidence="7" id="KW-1278">Translocase</keyword>
<feature type="domain" description="ABC transporter" evidence="9">
    <location>
        <begin position="5"/>
        <end position="240"/>
    </location>
</feature>
<evidence type="ECO:0000256" key="4">
    <source>
        <dbReference type="ARBA" id="ARBA00022737"/>
    </source>
</evidence>
<dbReference type="InterPro" id="IPR003593">
    <property type="entry name" value="AAA+_ATPase"/>
</dbReference>
<dbReference type="CDD" id="cd03216">
    <property type="entry name" value="ABC_Carb_Monos_I"/>
    <property type="match status" value="1"/>
</dbReference>
<evidence type="ECO:0000256" key="8">
    <source>
        <dbReference type="ARBA" id="ARBA00023136"/>
    </source>
</evidence>
<keyword evidence="2" id="KW-0813">Transport</keyword>
<gene>
    <name evidence="10" type="ORF">IAD24_00355</name>
</gene>
<dbReference type="PANTHER" id="PTHR43790:SF4">
    <property type="entry name" value="GUANOSINE IMPORT ATP-BINDING PROTEIN NUPO"/>
    <property type="match status" value="1"/>
</dbReference>
<feature type="domain" description="ABC transporter" evidence="9">
    <location>
        <begin position="257"/>
        <end position="502"/>
    </location>
</feature>
<sequence>MATILEMQHIYKQFPGVLANADVCLTVEQGEVHTLLGENGAGKSTLMNVLCGLYKPTSGEILIEGKPVRFNSAKDAMAIGIGMVHQHFMLIPTLSVVENCLIGAHDAGGMRLDLKTAAGKIEALAREYNMELDPRKKVGELAVGERQRVEIIKALFRGARILILDEPTAVLTPQETGELFNMIRSLTAKGFTVLFISHKLNEVKEISNRVTVLRLGRTCGTYNIDDCSVSDLARLMVGREVSFDIERKQQEPGAPVLTIRDLTLEHKGASVKTLDHVDLTVHGGEILGIAGVDGNGQSELVECLTGLRHATGGEALYKEHDLLKCSTRQIMSHGVSHIPQDRQRTGLIMPMPLRENFILQDYYTSAFGKGAFVDWKRVDEYSDKLIHDFGVKTPGRMELAQNLSGGNQQKVIVAREISRRPELLIAMHPTRGLDVGAIEYIHKSIMDQRDAGIGVLLVSTELDEVLKLSDRVAVMYEGRIMGIVKPSETTVEEMGLMMGGMPLEKIRAGAASA</sequence>
<evidence type="ECO:0000259" key="9">
    <source>
        <dbReference type="PROSITE" id="PS50893"/>
    </source>
</evidence>
<evidence type="ECO:0000313" key="10">
    <source>
        <dbReference type="EMBL" id="HIU93585.1"/>
    </source>
</evidence>
<dbReference type="AlphaFoldDB" id="A0A9D1N1Y5"/>
<reference evidence="10" key="1">
    <citation type="submission" date="2020-10" db="EMBL/GenBank/DDBJ databases">
        <authorList>
            <person name="Gilroy R."/>
        </authorList>
    </citation>
    <scope>NUCLEOTIDE SEQUENCE</scope>
    <source>
        <strain evidence="10">ChiGjej2B2-16831</strain>
    </source>
</reference>
<dbReference type="Proteomes" id="UP000824128">
    <property type="component" value="Unassembled WGS sequence"/>
</dbReference>
<evidence type="ECO:0000256" key="2">
    <source>
        <dbReference type="ARBA" id="ARBA00022448"/>
    </source>
</evidence>
<dbReference type="SMART" id="SM00382">
    <property type="entry name" value="AAA"/>
    <property type="match status" value="1"/>
</dbReference>
<dbReference type="GO" id="GO:0016887">
    <property type="term" value="F:ATP hydrolysis activity"/>
    <property type="evidence" value="ECO:0007669"/>
    <property type="project" value="InterPro"/>
</dbReference>
<dbReference type="GO" id="GO:0005886">
    <property type="term" value="C:plasma membrane"/>
    <property type="evidence" value="ECO:0007669"/>
    <property type="project" value="UniProtKB-SubCell"/>
</dbReference>
<proteinExistence type="predicted"/>
<evidence type="ECO:0000256" key="5">
    <source>
        <dbReference type="ARBA" id="ARBA00022741"/>
    </source>
</evidence>
<keyword evidence="6 10" id="KW-0067">ATP-binding</keyword>
<dbReference type="PROSITE" id="PS50893">
    <property type="entry name" value="ABC_TRANSPORTER_2"/>
    <property type="match status" value="2"/>
</dbReference>
<dbReference type="Pfam" id="PF00005">
    <property type="entry name" value="ABC_tran"/>
    <property type="match status" value="2"/>
</dbReference>